<protein>
    <submittedName>
        <fullName evidence="8">Organophosphate reductase family protein</fullName>
    </submittedName>
</protein>
<dbReference type="Gene3D" id="3.20.20.100">
    <property type="entry name" value="NADP-dependent oxidoreductase domain"/>
    <property type="match status" value="1"/>
</dbReference>
<comment type="similarity">
    <text evidence="1">Belongs to the aldo/keto reductase family.</text>
</comment>
<accession>G9YEV5</accession>
<evidence type="ECO:0000313" key="8">
    <source>
        <dbReference type="EMBL" id="EHM43516.1"/>
    </source>
</evidence>
<keyword evidence="9" id="KW-1185">Reference proteome</keyword>
<gene>
    <name evidence="8" type="ORF">HMPREF0080_00165</name>
</gene>
<dbReference type="AlphaFoldDB" id="G9YEV5"/>
<dbReference type="OrthoDB" id="9804790at2"/>
<dbReference type="PIRSF" id="PIRSF000097">
    <property type="entry name" value="AKR"/>
    <property type="match status" value="1"/>
</dbReference>
<name>G9YEV5_9FIRM</name>
<reference evidence="8 9" key="1">
    <citation type="submission" date="2011-08" db="EMBL/GenBank/DDBJ databases">
        <authorList>
            <person name="Weinstock G."/>
            <person name="Sodergren E."/>
            <person name="Clifton S."/>
            <person name="Fulton L."/>
            <person name="Fulton B."/>
            <person name="Courtney L."/>
            <person name="Fronick C."/>
            <person name="Harrison M."/>
            <person name="Strong C."/>
            <person name="Farmer C."/>
            <person name="Delahaunty K."/>
            <person name="Markovic C."/>
            <person name="Hall O."/>
            <person name="Minx P."/>
            <person name="Tomlinson C."/>
            <person name="Mitreva M."/>
            <person name="Hou S."/>
            <person name="Chen J."/>
            <person name="Wollam A."/>
            <person name="Pepin K.H."/>
            <person name="Johnson M."/>
            <person name="Bhonagiri V."/>
            <person name="Zhang X."/>
            <person name="Suruliraj S."/>
            <person name="Warren W."/>
            <person name="Chinwalla A."/>
            <person name="Mardis E.R."/>
            <person name="Wilson R.K."/>
        </authorList>
    </citation>
    <scope>NUCLEOTIDE SEQUENCE [LARGE SCALE GENOMIC DNA]</scope>
    <source>
        <strain evidence="8 9">F0357</strain>
    </source>
</reference>
<evidence type="ECO:0000256" key="1">
    <source>
        <dbReference type="ARBA" id="ARBA00007905"/>
    </source>
</evidence>
<dbReference type="PROSITE" id="PS00062">
    <property type="entry name" value="ALDOKETO_REDUCTASE_2"/>
    <property type="match status" value="1"/>
</dbReference>
<dbReference type="PRINTS" id="PR00069">
    <property type="entry name" value="ALDKETRDTASE"/>
</dbReference>
<evidence type="ECO:0000313" key="9">
    <source>
        <dbReference type="Proteomes" id="UP000005481"/>
    </source>
</evidence>
<feature type="active site" description="Proton donor" evidence="4">
    <location>
        <position position="50"/>
    </location>
</feature>
<keyword evidence="3" id="KW-0560">Oxidoreductase</keyword>
<dbReference type="PATRIC" id="fig|861450.3.peg.159"/>
<dbReference type="Proteomes" id="UP000005481">
    <property type="component" value="Unassembled WGS sequence"/>
</dbReference>
<feature type="domain" description="NADP-dependent oxidoreductase" evidence="7">
    <location>
        <begin position="16"/>
        <end position="190"/>
    </location>
</feature>
<dbReference type="InterPro" id="IPR023210">
    <property type="entry name" value="NADP_OxRdtase_dom"/>
</dbReference>
<dbReference type="Pfam" id="PF00248">
    <property type="entry name" value="Aldo_ket_red"/>
    <property type="match status" value="1"/>
</dbReference>
<dbReference type="HOGENOM" id="CLU_023205_0_3_9"/>
<dbReference type="RefSeq" id="WP_006789148.1">
    <property type="nucleotide sequence ID" value="NZ_JH417566.1"/>
</dbReference>
<dbReference type="PROSITE" id="PS00798">
    <property type="entry name" value="ALDOKETO_REDUCTASE_1"/>
    <property type="match status" value="1"/>
</dbReference>
<feature type="binding site" evidence="5">
    <location>
        <position position="108"/>
    </location>
    <ligand>
        <name>substrate</name>
    </ligand>
</feature>
<dbReference type="STRING" id="861450.HMPREF0080_00165"/>
<proteinExistence type="inferred from homology"/>
<organism evidence="8 9">
    <name type="scientific">Anaeroglobus geminatus F0357</name>
    <dbReference type="NCBI Taxonomy" id="861450"/>
    <lineage>
        <taxon>Bacteria</taxon>
        <taxon>Bacillati</taxon>
        <taxon>Bacillota</taxon>
        <taxon>Negativicutes</taxon>
        <taxon>Veillonellales</taxon>
        <taxon>Veillonellaceae</taxon>
        <taxon>Anaeroglobus</taxon>
    </lineage>
</organism>
<evidence type="ECO:0000256" key="4">
    <source>
        <dbReference type="PIRSR" id="PIRSR000097-1"/>
    </source>
</evidence>
<feature type="site" description="Lowers pKa of active site Tyr" evidence="6">
    <location>
        <position position="75"/>
    </location>
</feature>
<evidence type="ECO:0000256" key="5">
    <source>
        <dbReference type="PIRSR" id="PIRSR000097-2"/>
    </source>
</evidence>
<dbReference type="InterPro" id="IPR018170">
    <property type="entry name" value="Aldo/ket_reductase_CS"/>
</dbReference>
<evidence type="ECO:0000259" key="7">
    <source>
        <dbReference type="Pfam" id="PF00248"/>
    </source>
</evidence>
<dbReference type="eggNOG" id="COG0656">
    <property type="taxonomic scope" value="Bacteria"/>
</dbReference>
<dbReference type="InterPro" id="IPR020471">
    <property type="entry name" value="AKR"/>
</dbReference>
<comment type="caution">
    <text evidence="8">The sequence shown here is derived from an EMBL/GenBank/DDBJ whole genome shotgun (WGS) entry which is preliminary data.</text>
</comment>
<dbReference type="EMBL" id="AGCJ01000007">
    <property type="protein sequence ID" value="EHM43516.1"/>
    <property type="molecule type" value="Genomic_DNA"/>
</dbReference>
<evidence type="ECO:0000256" key="2">
    <source>
        <dbReference type="ARBA" id="ARBA00022857"/>
    </source>
</evidence>
<evidence type="ECO:0000256" key="3">
    <source>
        <dbReference type="ARBA" id="ARBA00023002"/>
    </source>
</evidence>
<evidence type="ECO:0000256" key="6">
    <source>
        <dbReference type="PIRSR" id="PIRSR000097-3"/>
    </source>
</evidence>
<dbReference type="PANTHER" id="PTHR43827">
    <property type="entry name" value="2,5-DIKETO-D-GLUCONIC ACID REDUCTASE"/>
    <property type="match status" value="1"/>
</dbReference>
<dbReference type="PANTHER" id="PTHR43827:SF3">
    <property type="entry name" value="NADP-DEPENDENT OXIDOREDUCTASE DOMAIN-CONTAINING PROTEIN"/>
    <property type="match status" value="1"/>
</dbReference>
<dbReference type="InterPro" id="IPR036812">
    <property type="entry name" value="NAD(P)_OxRdtase_dom_sf"/>
</dbReference>
<keyword evidence="2" id="KW-0521">NADP</keyword>
<sequence>MKPAVTLNTGYEMPLVGFGTYMLTNPIDDEEAVITAVKSGYRLIDTAQAYKNEEIIGKALKQCPVPREDIFVTTKIWFTDFSGNKCRKSLENSLRKLDLDYIDLVLLHWPYNDVYRAWRSLEQAVNNGLVRSIGVSNFMPSQLIDLIHFNKITPAVNQIETHLYCQYKELQAVMHRYGVVHQAYSPFGRNRDTTMYNDPAVTVPTRNIIKHPTKSHCVSSRKKIFPFCRNRLMSNALRQI</sequence>
<dbReference type="SUPFAM" id="SSF51430">
    <property type="entry name" value="NAD(P)-linked oxidoreductase"/>
    <property type="match status" value="1"/>
</dbReference>
<dbReference type="GO" id="GO:0016616">
    <property type="term" value="F:oxidoreductase activity, acting on the CH-OH group of donors, NAD or NADP as acceptor"/>
    <property type="evidence" value="ECO:0007669"/>
    <property type="project" value="UniProtKB-ARBA"/>
</dbReference>